<dbReference type="RefSeq" id="WP_189061185.1">
    <property type="nucleotide sequence ID" value="NZ_BMMK01000036.1"/>
</dbReference>
<dbReference type="InterPro" id="IPR036162">
    <property type="entry name" value="Resolvase-like_N_sf"/>
</dbReference>
<keyword evidence="2" id="KW-0233">DNA recombination</keyword>
<dbReference type="SUPFAM" id="SSF53041">
    <property type="entry name" value="Resolvase-like"/>
    <property type="match status" value="1"/>
</dbReference>
<gene>
    <name evidence="6" type="ORF">GCM10012275_53440</name>
</gene>
<name>A0A8J3CD13_9PSEU</name>
<dbReference type="PANTHER" id="PTHR30461">
    <property type="entry name" value="DNA-INVERTASE FROM LAMBDOID PROPHAGE"/>
    <property type="match status" value="1"/>
</dbReference>
<evidence type="ECO:0008006" key="8">
    <source>
        <dbReference type="Google" id="ProtNLM"/>
    </source>
</evidence>
<dbReference type="Pfam" id="PF00239">
    <property type="entry name" value="Resolvase"/>
    <property type="match status" value="1"/>
</dbReference>
<dbReference type="SMART" id="SM00857">
    <property type="entry name" value="Resolvase"/>
    <property type="match status" value="1"/>
</dbReference>
<dbReference type="GO" id="GO:0003677">
    <property type="term" value="F:DNA binding"/>
    <property type="evidence" value="ECO:0007669"/>
    <property type="project" value="UniProtKB-KW"/>
</dbReference>
<dbReference type="Gene3D" id="3.90.1750.20">
    <property type="entry name" value="Putative Large Serine Recombinase, Chain B, Domain 2"/>
    <property type="match status" value="1"/>
</dbReference>
<accession>A0A8J3CD13</accession>
<dbReference type="Pfam" id="PF07508">
    <property type="entry name" value="Recombinase"/>
    <property type="match status" value="1"/>
</dbReference>
<dbReference type="Pfam" id="PF13408">
    <property type="entry name" value="Zn_ribbon_recom"/>
    <property type="match status" value="1"/>
</dbReference>
<feature type="domain" description="Resolvase/invertase-type recombinase catalytic" evidence="4">
    <location>
        <begin position="12"/>
        <end position="160"/>
    </location>
</feature>
<dbReference type="Proteomes" id="UP000637578">
    <property type="component" value="Unassembled WGS sequence"/>
</dbReference>
<evidence type="ECO:0000259" key="4">
    <source>
        <dbReference type="PROSITE" id="PS51736"/>
    </source>
</evidence>
<evidence type="ECO:0000313" key="7">
    <source>
        <dbReference type="Proteomes" id="UP000637578"/>
    </source>
</evidence>
<evidence type="ECO:0000313" key="6">
    <source>
        <dbReference type="EMBL" id="GGM76051.1"/>
    </source>
</evidence>
<evidence type="ECO:0000259" key="5">
    <source>
        <dbReference type="PROSITE" id="PS51737"/>
    </source>
</evidence>
<reference evidence="6" key="1">
    <citation type="journal article" date="2014" name="Int. J. Syst. Evol. Microbiol.">
        <title>Complete genome sequence of Corynebacterium casei LMG S-19264T (=DSM 44701T), isolated from a smear-ripened cheese.</title>
        <authorList>
            <consortium name="US DOE Joint Genome Institute (JGI-PGF)"/>
            <person name="Walter F."/>
            <person name="Albersmeier A."/>
            <person name="Kalinowski J."/>
            <person name="Ruckert C."/>
        </authorList>
    </citation>
    <scope>NUCLEOTIDE SEQUENCE</scope>
    <source>
        <strain evidence="6">CGMCC 4.5737</strain>
    </source>
</reference>
<feature type="domain" description="Recombinase" evidence="5">
    <location>
        <begin position="167"/>
        <end position="310"/>
    </location>
</feature>
<reference evidence="6" key="2">
    <citation type="submission" date="2020-09" db="EMBL/GenBank/DDBJ databases">
        <authorList>
            <person name="Sun Q."/>
            <person name="Zhou Y."/>
        </authorList>
    </citation>
    <scope>NUCLEOTIDE SEQUENCE</scope>
    <source>
        <strain evidence="6">CGMCC 4.5737</strain>
    </source>
</reference>
<keyword evidence="7" id="KW-1185">Reference proteome</keyword>
<dbReference type="InterPro" id="IPR006119">
    <property type="entry name" value="Resolv_N"/>
</dbReference>
<dbReference type="InterPro" id="IPR050639">
    <property type="entry name" value="SSR_resolvase"/>
</dbReference>
<keyword evidence="3" id="KW-0175">Coiled coil</keyword>
<evidence type="ECO:0000256" key="1">
    <source>
        <dbReference type="ARBA" id="ARBA00023125"/>
    </source>
</evidence>
<keyword evidence="1" id="KW-0238">DNA-binding</keyword>
<protein>
    <recommendedName>
        <fullName evidence="8">Recombinase family protein</fullName>
    </recommendedName>
</protein>
<dbReference type="Gene3D" id="3.40.50.1390">
    <property type="entry name" value="Resolvase, N-terminal catalytic domain"/>
    <property type="match status" value="1"/>
</dbReference>
<dbReference type="AlphaFoldDB" id="A0A8J3CD13"/>
<feature type="coiled-coil region" evidence="3">
    <location>
        <begin position="424"/>
        <end position="476"/>
    </location>
</feature>
<evidence type="ECO:0000256" key="2">
    <source>
        <dbReference type="ARBA" id="ARBA00023172"/>
    </source>
</evidence>
<proteinExistence type="predicted"/>
<dbReference type="EMBL" id="BMMK01000036">
    <property type="protein sequence ID" value="GGM76051.1"/>
    <property type="molecule type" value="Genomic_DNA"/>
</dbReference>
<dbReference type="InterPro" id="IPR011109">
    <property type="entry name" value="DNA_bind_recombinase_dom"/>
</dbReference>
<dbReference type="InterPro" id="IPR038109">
    <property type="entry name" value="DNA_bind_recomb_sf"/>
</dbReference>
<dbReference type="PROSITE" id="PS51736">
    <property type="entry name" value="RECOMBINASES_3"/>
    <property type="match status" value="1"/>
</dbReference>
<dbReference type="GO" id="GO:0000150">
    <property type="term" value="F:DNA strand exchange activity"/>
    <property type="evidence" value="ECO:0007669"/>
    <property type="project" value="InterPro"/>
</dbReference>
<dbReference type="InterPro" id="IPR025827">
    <property type="entry name" value="Zn_ribbon_recom_dom"/>
</dbReference>
<dbReference type="PROSITE" id="PS51737">
    <property type="entry name" value="RECOMBINASE_DNA_BIND"/>
    <property type="match status" value="1"/>
</dbReference>
<dbReference type="PANTHER" id="PTHR30461:SF2">
    <property type="entry name" value="SERINE RECOMBINASE PINE-RELATED"/>
    <property type="match status" value="1"/>
</dbReference>
<comment type="caution">
    <text evidence="6">The sequence shown here is derived from an EMBL/GenBank/DDBJ whole genome shotgun (WGS) entry which is preliminary data.</text>
</comment>
<dbReference type="CDD" id="cd00338">
    <property type="entry name" value="Ser_Recombinase"/>
    <property type="match status" value="1"/>
</dbReference>
<sequence>MSRRQPAKRVLRAVLYLRISDLTDTSTSIPRQEKAGCRKAEDVDAKVVEVYKDEDKSGYHEYVKRPGFDAALDALRDGRADVLIVFKVDRATRQGIPQAAEIIRIVYMTGCRFISIMDGIDSANEGWELQLTIAAHQAHKESKNTADRVGDLRRNERDAGRWMGHRPYGFRVTPERKLELHPEEAETIRVIAARVLDGETLRSVARWLNLQGYDSPRWASRKERIKQLESKGEPLKVQKLREKPMKSPNSWSWPVIRRLLTSPTMAGYLPHKGEIYRHAETGEMVRVGPEILSFADYSQLRAMFGHPVPVHWTRAAIPGGRSKDTKRPIRGLLADFLYCGECGSRMEYDTTFSRNGSPVPRYRCKRRSMGGRCPGVLMYAHNAEDLVAAAVLSRIGALEPDDPSLLAIAQRWADQAEPDAAARRAELEGLIQEEERFLERLEDEKLNGLFKGQRGEARFRRRYQASNDRLEQYEKELAGLPSQQSVNIGFIDEIESLAKSVSHLVDR</sequence>
<evidence type="ECO:0000256" key="3">
    <source>
        <dbReference type="SAM" id="Coils"/>
    </source>
</evidence>
<organism evidence="6 7">
    <name type="scientific">Longimycelium tulufanense</name>
    <dbReference type="NCBI Taxonomy" id="907463"/>
    <lineage>
        <taxon>Bacteria</taxon>
        <taxon>Bacillati</taxon>
        <taxon>Actinomycetota</taxon>
        <taxon>Actinomycetes</taxon>
        <taxon>Pseudonocardiales</taxon>
        <taxon>Pseudonocardiaceae</taxon>
        <taxon>Longimycelium</taxon>
    </lineage>
</organism>